<sequence>MTKKILLLFIVVTPFLFKNLLAQPKKFTYQEWEDEKIININLEKPHATFTTYQTIADAQKDDFSASNNYKLLNGDWKFNHVDQPEKRPTNFYQTNFDDSKWKDIKVPGNWEVNGFGIPIYTNIVYPFPKNPPFIDHAFNPVGTYRKDFTVPENWDGKETYIHFGSVTGAMYLYINGEEVGLSKASKTAIEFNITKYLKKGKNEIAAQVYRWHDGSYLEDQDFWRLTGIERDVYLFAKNDFSVADFFAKADLDNTYNDGLLQVNVEFSNLKKELNNSYKASIQLFDTNNKLVIEQSKNITDAVKTSAFSAKIKSPLKWTAETPNLYTLVISLKDKAGKLIEATSSKVGFRKVEIKDAQLLVNGKKVLVHGVNRHEHDEVNGHVPNKEMIIKDMQLMKQNNINAIRLAHYPNDPMLYKLADEYGFYIIDEANVEIHGMGVLPGNFDKTNHPAYLKSWAPSIQDRIERMFERDKNYPSIIIWSMGNECGNGQVFFDAYKWLKTNDASRPVLFEQAMEESNTDIVSPMYPSISYMESYAADQTKTRPYIMCEYAHAMGNSSGNFQRYWDIIMSSKHMQGGFIWDWVDQGIKTTDANGKTFWAYGGDLGGLNLQNDENFCANGLVAADRTPHPGLYEVKKVYQDILFKNKDWKKGIITVQNLFSFKNLTAFQFKWTIIKNGAAFKSGNFITEVEAQQEKQITINLPAIDFNDGNEYLLNVYAHTKTATALIPANFEMAREQFGYDAVNYFAKSNIASGELKTEKSGALLKFTSGEISGSFNTNTGMLTNYAINGKLVLEVYPEPYFWRAPTDNDFGNKMYNISSIWRTAHLNKAVKKVEVSEKNSQGLPIKVVYQLNDVDAVYTINYTILNDGAIKIESSIDMNGKKLPELPRFGMRMQLPLAYNDLTFYGRGPWENYSDRNTASFLGLYQDKVENQFTANYIRPQENGYKTDARWITLKNKDGAGIQINGMQPLSFSAIPYLTENLDPGLTKKNQHPKDVPLAKAIVLNIDLKQRGVGGDNSWGALPHKQYRLLENKYTYSYTLKAIDNQ</sequence>
<dbReference type="EMBL" id="SWBP01000002">
    <property type="protein sequence ID" value="TKB99086.1"/>
    <property type="molecule type" value="Genomic_DNA"/>
</dbReference>
<dbReference type="Pfam" id="PF16353">
    <property type="entry name" value="LacZ_4"/>
    <property type="match status" value="1"/>
</dbReference>
<dbReference type="GO" id="GO:0005990">
    <property type="term" value="P:lactose catabolic process"/>
    <property type="evidence" value="ECO:0007669"/>
    <property type="project" value="TreeGrafter"/>
</dbReference>
<organism evidence="11 12">
    <name type="scientific">Pedobacter cryophilus</name>
    <dbReference type="NCBI Taxonomy" id="2571271"/>
    <lineage>
        <taxon>Bacteria</taxon>
        <taxon>Pseudomonadati</taxon>
        <taxon>Bacteroidota</taxon>
        <taxon>Sphingobacteriia</taxon>
        <taxon>Sphingobacteriales</taxon>
        <taxon>Sphingobacteriaceae</taxon>
        <taxon>Pedobacter</taxon>
    </lineage>
</organism>
<comment type="similarity">
    <text evidence="3">Belongs to the glycosyl hydrolase 2 family.</text>
</comment>
<dbReference type="Proteomes" id="UP000308181">
    <property type="component" value="Unassembled WGS sequence"/>
</dbReference>
<dbReference type="InterPro" id="IPR006102">
    <property type="entry name" value="Ig-like_GH2"/>
</dbReference>
<dbReference type="GO" id="GO:0030246">
    <property type="term" value="F:carbohydrate binding"/>
    <property type="evidence" value="ECO:0007669"/>
    <property type="project" value="InterPro"/>
</dbReference>
<comment type="caution">
    <text evidence="11">The sequence shown here is derived from an EMBL/GenBank/DDBJ whole genome shotgun (WGS) entry which is preliminary data.</text>
</comment>
<dbReference type="InterPro" id="IPR006104">
    <property type="entry name" value="Glyco_hydro_2_N"/>
</dbReference>
<dbReference type="Pfam" id="PF02836">
    <property type="entry name" value="Glyco_hydro_2_C"/>
    <property type="match status" value="1"/>
</dbReference>
<dbReference type="EC" id="3.2.1.23" evidence="5"/>
<dbReference type="InterPro" id="IPR050347">
    <property type="entry name" value="Bact_Beta-galactosidase"/>
</dbReference>
<dbReference type="PRINTS" id="PR00132">
    <property type="entry name" value="GLHYDRLASE2"/>
</dbReference>
<dbReference type="InterPro" id="IPR006101">
    <property type="entry name" value="Glyco_hydro_2"/>
</dbReference>
<reference evidence="11 12" key="1">
    <citation type="submission" date="2019-04" db="EMBL/GenBank/DDBJ databases">
        <title>Pedobacter sp. AR-3-17 sp. nov., isolated from Arctic soil.</title>
        <authorList>
            <person name="Dahal R.H."/>
            <person name="Kim D.-U."/>
        </authorList>
    </citation>
    <scope>NUCLEOTIDE SEQUENCE [LARGE SCALE GENOMIC DNA]</scope>
    <source>
        <strain evidence="11 12">AR-3-17</strain>
    </source>
</reference>
<dbReference type="InterPro" id="IPR032312">
    <property type="entry name" value="LacZ_4"/>
</dbReference>
<gene>
    <name evidence="11" type="ORF">FA046_08230</name>
</gene>
<dbReference type="Gene3D" id="2.70.98.10">
    <property type="match status" value="1"/>
</dbReference>
<dbReference type="InterPro" id="IPR017853">
    <property type="entry name" value="GH"/>
</dbReference>
<dbReference type="SUPFAM" id="SSF74650">
    <property type="entry name" value="Galactose mutarotase-like"/>
    <property type="match status" value="1"/>
</dbReference>
<evidence type="ECO:0000313" key="11">
    <source>
        <dbReference type="EMBL" id="TKB99086.1"/>
    </source>
</evidence>
<evidence type="ECO:0000256" key="4">
    <source>
        <dbReference type="ARBA" id="ARBA00011245"/>
    </source>
</evidence>
<dbReference type="PANTHER" id="PTHR46323">
    <property type="entry name" value="BETA-GALACTOSIDASE"/>
    <property type="match status" value="1"/>
</dbReference>
<dbReference type="PROSITE" id="PS00608">
    <property type="entry name" value="GLYCOSYL_HYDROL_F2_2"/>
    <property type="match status" value="1"/>
</dbReference>
<accession>A0A4U1C412</accession>
<comment type="subunit">
    <text evidence="4">Monomer.</text>
</comment>
<dbReference type="AlphaFoldDB" id="A0A4U1C412"/>
<keyword evidence="8" id="KW-0326">Glycosidase</keyword>
<keyword evidence="6" id="KW-0378">Hydrolase</keyword>
<proteinExistence type="inferred from homology"/>
<dbReference type="InterPro" id="IPR014718">
    <property type="entry name" value="GH-type_carb-bd"/>
</dbReference>
<dbReference type="Pfam" id="PF00703">
    <property type="entry name" value="Glyco_hydro_2"/>
    <property type="match status" value="1"/>
</dbReference>
<evidence type="ECO:0000256" key="9">
    <source>
        <dbReference type="ARBA" id="ARBA00032230"/>
    </source>
</evidence>
<keyword evidence="12" id="KW-1185">Reference proteome</keyword>
<evidence type="ECO:0000256" key="3">
    <source>
        <dbReference type="ARBA" id="ARBA00007401"/>
    </source>
</evidence>
<comment type="cofactor">
    <cofactor evidence="2">
        <name>Ca(2+)</name>
        <dbReference type="ChEBI" id="CHEBI:29108"/>
    </cofactor>
</comment>
<dbReference type="PANTHER" id="PTHR46323:SF2">
    <property type="entry name" value="BETA-GALACTOSIDASE"/>
    <property type="match status" value="1"/>
</dbReference>
<dbReference type="InterPro" id="IPR008979">
    <property type="entry name" value="Galactose-bd-like_sf"/>
</dbReference>
<dbReference type="InterPro" id="IPR011013">
    <property type="entry name" value="Gal_mutarotase_sf_dom"/>
</dbReference>
<dbReference type="Pfam" id="PF02929">
    <property type="entry name" value="Bgal_small_N"/>
    <property type="match status" value="1"/>
</dbReference>
<dbReference type="SMART" id="SM01038">
    <property type="entry name" value="Bgal_small_N"/>
    <property type="match status" value="1"/>
</dbReference>
<evidence type="ECO:0000256" key="6">
    <source>
        <dbReference type="ARBA" id="ARBA00022801"/>
    </source>
</evidence>
<dbReference type="GO" id="GO:0004565">
    <property type="term" value="F:beta-galactosidase activity"/>
    <property type="evidence" value="ECO:0007669"/>
    <property type="project" value="UniProtKB-EC"/>
</dbReference>
<dbReference type="SUPFAM" id="SSF51445">
    <property type="entry name" value="(Trans)glycosidases"/>
    <property type="match status" value="1"/>
</dbReference>
<dbReference type="Gene3D" id="3.20.20.80">
    <property type="entry name" value="Glycosidases"/>
    <property type="match status" value="1"/>
</dbReference>
<dbReference type="InterPro" id="IPR023232">
    <property type="entry name" value="Glyco_hydro_2_AS"/>
</dbReference>
<dbReference type="InterPro" id="IPR036156">
    <property type="entry name" value="Beta-gal/glucu_dom_sf"/>
</dbReference>
<evidence type="ECO:0000256" key="2">
    <source>
        <dbReference type="ARBA" id="ARBA00001913"/>
    </source>
</evidence>
<protein>
    <recommendedName>
        <fullName evidence="5">beta-galactosidase</fullName>
        <ecNumber evidence="5">3.2.1.23</ecNumber>
    </recommendedName>
    <alternativeName>
        <fullName evidence="9">Lactase</fullName>
    </alternativeName>
</protein>
<dbReference type="InterPro" id="IPR004199">
    <property type="entry name" value="B-gal_small/dom_5"/>
</dbReference>
<dbReference type="Gene3D" id="2.60.120.260">
    <property type="entry name" value="Galactose-binding domain-like"/>
    <property type="match status" value="1"/>
</dbReference>
<dbReference type="Gene3D" id="2.60.40.10">
    <property type="entry name" value="Immunoglobulins"/>
    <property type="match status" value="2"/>
</dbReference>
<dbReference type="OrthoDB" id="9801077at2"/>
<dbReference type="InterPro" id="IPR006103">
    <property type="entry name" value="Glyco_hydro_2_cat"/>
</dbReference>
<dbReference type="Pfam" id="PF02837">
    <property type="entry name" value="Glyco_hydro_2_N"/>
    <property type="match status" value="1"/>
</dbReference>
<dbReference type="FunFam" id="2.60.40.10:FF:000680">
    <property type="entry name" value="Beta-galactosidase"/>
    <property type="match status" value="1"/>
</dbReference>
<dbReference type="RefSeq" id="WP_136825897.1">
    <property type="nucleotide sequence ID" value="NZ_SWBP01000002.1"/>
</dbReference>
<keyword evidence="7" id="KW-0106">Calcium</keyword>
<feature type="domain" description="Beta galactosidase small chain/" evidence="10">
    <location>
        <begin position="765"/>
        <end position="1041"/>
    </location>
</feature>
<comment type="catalytic activity">
    <reaction evidence="1">
        <text>Hydrolysis of terminal non-reducing beta-D-galactose residues in beta-D-galactosides.</text>
        <dbReference type="EC" id="3.2.1.23"/>
    </reaction>
</comment>
<name>A0A4U1C412_9SPHI</name>
<evidence type="ECO:0000259" key="10">
    <source>
        <dbReference type="SMART" id="SM01038"/>
    </source>
</evidence>
<dbReference type="InterPro" id="IPR013783">
    <property type="entry name" value="Ig-like_fold"/>
</dbReference>
<evidence type="ECO:0000256" key="1">
    <source>
        <dbReference type="ARBA" id="ARBA00001412"/>
    </source>
</evidence>
<evidence type="ECO:0000256" key="8">
    <source>
        <dbReference type="ARBA" id="ARBA00023295"/>
    </source>
</evidence>
<evidence type="ECO:0000313" key="12">
    <source>
        <dbReference type="Proteomes" id="UP000308181"/>
    </source>
</evidence>
<evidence type="ECO:0000256" key="7">
    <source>
        <dbReference type="ARBA" id="ARBA00022837"/>
    </source>
</evidence>
<dbReference type="GO" id="GO:0009341">
    <property type="term" value="C:beta-galactosidase complex"/>
    <property type="evidence" value="ECO:0007669"/>
    <property type="project" value="InterPro"/>
</dbReference>
<dbReference type="SUPFAM" id="SSF49303">
    <property type="entry name" value="beta-Galactosidase/glucuronidase domain"/>
    <property type="match status" value="2"/>
</dbReference>
<dbReference type="SUPFAM" id="SSF49785">
    <property type="entry name" value="Galactose-binding domain-like"/>
    <property type="match status" value="1"/>
</dbReference>
<evidence type="ECO:0000256" key="5">
    <source>
        <dbReference type="ARBA" id="ARBA00012756"/>
    </source>
</evidence>